<comment type="caution">
    <text evidence="2">The sequence shown here is derived from an EMBL/GenBank/DDBJ whole genome shotgun (WGS) entry which is preliminary data.</text>
</comment>
<accession>A0A0N0RYF0</accession>
<name>A0A0N0RYF0_9EURO</name>
<dbReference type="EMBL" id="LHQQ01000136">
    <property type="protein sequence ID" value="KOS41303.1"/>
    <property type="molecule type" value="Genomic_DNA"/>
</dbReference>
<keyword evidence="3" id="KW-1185">Reference proteome</keyword>
<organism evidence="2 3">
    <name type="scientific">Penicillium nordicum</name>
    <dbReference type="NCBI Taxonomy" id="229535"/>
    <lineage>
        <taxon>Eukaryota</taxon>
        <taxon>Fungi</taxon>
        <taxon>Dikarya</taxon>
        <taxon>Ascomycota</taxon>
        <taxon>Pezizomycotina</taxon>
        <taxon>Eurotiomycetes</taxon>
        <taxon>Eurotiomycetidae</taxon>
        <taxon>Eurotiales</taxon>
        <taxon>Aspergillaceae</taxon>
        <taxon>Penicillium</taxon>
    </lineage>
</organism>
<proteinExistence type="predicted"/>
<gene>
    <name evidence="2" type="ORF">ACN38_g7835</name>
</gene>
<protein>
    <submittedName>
        <fullName evidence="2">Uncharacterized protein</fullName>
    </submittedName>
</protein>
<keyword evidence="1" id="KW-0472">Membrane</keyword>
<reference evidence="2 3" key="1">
    <citation type="submission" date="2015-08" db="EMBL/GenBank/DDBJ databases">
        <title>Genome sequencing of Penicillium nordicum.</title>
        <authorList>
            <person name="Nguyen H.D."/>
            <person name="Seifert K.A."/>
        </authorList>
    </citation>
    <scope>NUCLEOTIDE SEQUENCE [LARGE SCALE GENOMIC DNA]</scope>
    <source>
        <strain evidence="2 3">DAOMC 185683</strain>
    </source>
</reference>
<sequence length="115" mass="13418">MPSFKRHDVDGMKSLWAYMVKDYSILHIEGASRRVPRVIGWYVRCMYIGQSGTLCAMWYVVFYKKKLATTISHLNLPHIHIRISFNKFIMAKCAIIWRAALRGTGMLVYFSPEVE</sequence>
<evidence type="ECO:0000313" key="2">
    <source>
        <dbReference type="EMBL" id="KOS41303.1"/>
    </source>
</evidence>
<evidence type="ECO:0000313" key="3">
    <source>
        <dbReference type="Proteomes" id="UP000037696"/>
    </source>
</evidence>
<dbReference type="AlphaFoldDB" id="A0A0N0RYF0"/>
<keyword evidence="1" id="KW-0812">Transmembrane</keyword>
<keyword evidence="1" id="KW-1133">Transmembrane helix</keyword>
<evidence type="ECO:0000256" key="1">
    <source>
        <dbReference type="SAM" id="Phobius"/>
    </source>
</evidence>
<feature type="transmembrane region" description="Helical" evidence="1">
    <location>
        <begin position="41"/>
        <end position="62"/>
    </location>
</feature>
<dbReference type="Proteomes" id="UP000037696">
    <property type="component" value="Unassembled WGS sequence"/>
</dbReference>